<dbReference type="EMBL" id="JARWAL010000013">
    <property type="protein sequence ID" value="MDR5893918.1"/>
    <property type="molecule type" value="Genomic_DNA"/>
</dbReference>
<dbReference type="RefSeq" id="WP_253447758.1">
    <property type="nucleotide sequence ID" value="NZ_JARWAL010000013.1"/>
</dbReference>
<name>A0ABU1GPI0_9GAMM</name>
<organism evidence="1 2">
    <name type="scientific">Halomonas mongoliensis</name>
    <dbReference type="NCBI Taxonomy" id="321265"/>
    <lineage>
        <taxon>Bacteria</taxon>
        <taxon>Pseudomonadati</taxon>
        <taxon>Pseudomonadota</taxon>
        <taxon>Gammaproteobacteria</taxon>
        <taxon>Oceanospirillales</taxon>
        <taxon>Halomonadaceae</taxon>
        <taxon>Halomonas</taxon>
    </lineage>
</organism>
<sequence length="93" mass="10577">MIGARAQIATESGEKLIRRLCKHWAHKLEVHYTEREGRVRFEGGSCRMLAEPGALTVVIEAQDAQRRERLEEVVASHLERMAGGEPLDIAWIR</sequence>
<proteinExistence type="predicted"/>
<dbReference type="PIRSF" id="PIRSF028291">
    <property type="entry name" value="UCP028291"/>
    <property type="match status" value="1"/>
</dbReference>
<evidence type="ECO:0000313" key="2">
    <source>
        <dbReference type="Proteomes" id="UP001252270"/>
    </source>
</evidence>
<comment type="caution">
    <text evidence="1">The sequence shown here is derived from an EMBL/GenBank/DDBJ whole genome shotgun (WGS) entry which is preliminary data.</text>
</comment>
<dbReference type="Pfam" id="PF09981">
    <property type="entry name" value="DUF2218"/>
    <property type="match status" value="1"/>
</dbReference>
<keyword evidence="2" id="KW-1185">Reference proteome</keyword>
<gene>
    <name evidence="1" type="ORF">QC820_13975</name>
</gene>
<dbReference type="InterPro" id="IPR014543">
    <property type="entry name" value="UCP028291"/>
</dbReference>
<dbReference type="Gene3D" id="3.30.310.50">
    <property type="entry name" value="Alpha-D-phosphohexomutase, C-terminal domain"/>
    <property type="match status" value="1"/>
</dbReference>
<dbReference type="Proteomes" id="UP001252270">
    <property type="component" value="Unassembled WGS sequence"/>
</dbReference>
<evidence type="ECO:0000313" key="1">
    <source>
        <dbReference type="EMBL" id="MDR5893918.1"/>
    </source>
</evidence>
<reference evidence="1 2" key="1">
    <citation type="submission" date="2023-04" db="EMBL/GenBank/DDBJ databases">
        <title>A long-awaited taxogenomic arrangement of the family Halomonadaceae.</title>
        <authorList>
            <person name="De La Haba R."/>
            <person name="Chuvochina M."/>
            <person name="Wittouck S."/>
            <person name="Arahal D.R."/>
            <person name="Sanchez-Porro C."/>
            <person name="Hugenholtz P."/>
            <person name="Ventosa A."/>
        </authorList>
    </citation>
    <scope>NUCLEOTIDE SEQUENCE [LARGE SCALE GENOMIC DNA]</scope>
    <source>
        <strain evidence="1 2">DSM 17332</strain>
    </source>
</reference>
<accession>A0ABU1GPI0</accession>
<protein>
    <submittedName>
        <fullName evidence="1">DUF2218 domain-containing protein</fullName>
    </submittedName>
</protein>